<accession>A0A0H0XVN1</accession>
<gene>
    <name evidence="1" type="ORF">AAV99_01430</name>
</gene>
<dbReference type="InterPro" id="IPR010848">
    <property type="entry name" value="DUF1465"/>
</dbReference>
<dbReference type="Pfam" id="PF07323">
    <property type="entry name" value="DUF1465"/>
    <property type="match status" value="1"/>
</dbReference>
<dbReference type="OrthoDB" id="9799531at2"/>
<protein>
    <submittedName>
        <fullName evidence="1">Uncharacterized protein</fullName>
    </submittedName>
</protein>
<reference evidence="1 2" key="1">
    <citation type="submission" date="2015-04" db="EMBL/GenBank/DDBJ databases">
        <title>The draft genome sequence of Erythrobacter marinus HWDM-33.</title>
        <authorList>
            <person name="Zhuang L."/>
            <person name="Liu Y."/>
            <person name="Shao Z."/>
        </authorList>
    </citation>
    <scope>NUCLEOTIDE SEQUENCE [LARGE SCALE GENOMIC DNA]</scope>
    <source>
        <strain evidence="1 2">HWDM-33</strain>
    </source>
</reference>
<comment type="caution">
    <text evidence="1">The sequence shown here is derived from an EMBL/GenBank/DDBJ whole genome shotgun (WGS) entry which is preliminary data.</text>
</comment>
<evidence type="ECO:0000313" key="1">
    <source>
        <dbReference type="EMBL" id="KLI64325.1"/>
    </source>
</evidence>
<name>A0A0H0XVN1_9SPHN</name>
<dbReference type="Proteomes" id="UP000053455">
    <property type="component" value="Unassembled WGS sequence"/>
</dbReference>
<organism evidence="1 2">
    <name type="scientific">Aurantiacibacter marinus</name>
    <dbReference type="NCBI Taxonomy" id="874156"/>
    <lineage>
        <taxon>Bacteria</taxon>
        <taxon>Pseudomonadati</taxon>
        <taxon>Pseudomonadota</taxon>
        <taxon>Alphaproteobacteria</taxon>
        <taxon>Sphingomonadales</taxon>
        <taxon>Erythrobacteraceae</taxon>
        <taxon>Aurantiacibacter</taxon>
    </lineage>
</organism>
<dbReference type="EMBL" id="LBHU01000001">
    <property type="protein sequence ID" value="KLI64325.1"/>
    <property type="molecule type" value="Genomic_DNA"/>
</dbReference>
<dbReference type="PATRIC" id="fig|874156.12.peg.298"/>
<dbReference type="STRING" id="874156.GCA_001021555_00994"/>
<dbReference type="RefSeq" id="WP_047092187.1">
    <property type="nucleotide sequence ID" value="NZ_LBHU01000001.1"/>
</dbReference>
<dbReference type="Gene3D" id="1.10.8.930">
    <property type="entry name" value="Protein of unknown function DUF1465"/>
    <property type="match status" value="1"/>
</dbReference>
<evidence type="ECO:0000313" key="2">
    <source>
        <dbReference type="Proteomes" id="UP000053455"/>
    </source>
</evidence>
<proteinExistence type="predicted"/>
<dbReference type="InterPro" id="IPR038301">
    <property type="entry name" value="AraC-like_sf"/>
</dbReference>
<keyword evidence="2" id="KW-1185">Reference proteome</keyword>
<sequence length="155" mass="17672">MPAPATITPTIVDTLYEDALILADEARMVFEMAEAAPHADKRDSAGRVALSCEALRTTTRMMHAMAWLLNHRAYFAGDLSEFQLRRHGRLPPAQPNAEAHQLALIDLYTRDLIDRTKAFYARIERLDRAWRDHYAMQPAAVHRLRDRLGKIYSTG</sequence>
<dbReference type="AlphaFoldDB" id="A0A0H0XVN1"/>